<reference evidence="1" key="1">
    <citation type="submission" date="2018-02" db="EMBL/GenBank/DDBJ databases">
        <authorList>
            <person name="Kim S.-K."/>
            <person name="Jung H.-I."/>
            <person name="Lee S.-W."/>
        </authorList>
    </citation>
    <scope>NUCLEOTIDE SEQUENCE</scope>
    <source>
        <strain evidence="1">SK3146</strain>
    </source>
</reference>
<evidence type="ECO:0000313" key="2">
    <source>
        <dbReference type="Proteomes" id="UP001057134"/>
    </source>
</evidence>
<sequence>MTAKDRMLSYLQPGQYDRDRVMQAVYETQGAEIDALNFTLDEILEQYFIERATWGLRLYEEQYGLPVNEDLDPELRRRLIMARKRRGRNSLLRILQAVEPSLSLAWGRLVIPFTLVSEADDYNFGPLVTLLERHKPAHLGYSFRVAPAQPDSGYTIYANHFRRNRIKMELLTGTARAGRWPSWSTLGFVHQEGVAIRSQLNQGDGLYIPAGTLYSGPTQGRENIGVSQEALAAIASDPIIGIAEYSQAGDFKAGERPSVTSNGQRRNVDIYSDHSVATGYSSPFPCGVYHCGEEVA</sequence>
<keyword evidence="2" id="KW-1185">Reference proteome</keyword>
<gene>
    <name evidence="1" type="ORF">SK3146_02521</name>
</gene>
<dbReference type="InterPro" id="IPR018755">
    <property type="entry name" value="Phage_Mu_Gp48"/>
</dbReference>
<dbReference type="Proteomes" id="UP001057134">
    <property type="component" value="Chromosome"/>
</dbReference>
<dbReference type="Pfam" id="PF10076">
    <property type="entry name" value="Phage_Mu_Gp48"/>
    <property type="match status" value="1"/>
</dbReference>
<dbReference type="RefSeq" id="WP_249865365.1">
    <property type="nucleotide sequence ID" value="NZ_CP027059.1"/>
</dbReference>
<dbReference type="EMBL" id="CP027059">
    <property type="protein sequence ID" value="UQZ83334.1"/>
    <property type="molecule type" value="Genomic_DNA"/>
</dbReference>
<evidence type="ECO:0000313" key="1">
    <source>
        <dbReference type="EMBL" id="UQZ83334.1"/>
    </source>
</evidence>
<reference evidence="1" key="2">
    <citation type="journal article" date="2021" name="J Anim Sci Technol">
        <title>Complete genome sequence of Paenibacillus konkukensis sp. nov. SK3146 as a potential probiotic strain.</title>
        <authorList>
            <person name="Jung H.I."/>
            <person name="Park S."/>
            <person name="Niu K.M."/>
            <person name="Lee S.W."/>
            <person name="Kothari D."/>
            <person name="Yi K.J."/>
            <person name="Kim S.K."/>
        </authorList>
    </citation>
    <scope>NUCLEOTIDE SEQUENCE</scope>
    <source>
        <strain evidence="1">SK3146</strain>
    </source>
</reference>
<name>A0ABY4RLI8_9BACL</name>
<protein>
    <recommendedName>
        <fullName evidence="3">DUF2313 domain-containing protein</fullName>
    </recommendedName>
</protein>
<organism evidence="1 2">
    <name type="scientific">Paenibacillus konkukensis</name>
    <dbReference type="NCBI Taxonomy" id="2020716"/>
    <lineage>
        <taxon>Bacteria</taxon>
        <taxon>Bacillati</taxon>
        <taxon>Bacillota</taxon>
        <taxon>Bacilli</taxon>
        <taxon>Bacillales</taxon>
        <taxon>Paenibacillaceae</taxon>
        <taxon>Paenibacillus</taxon>
    </lineage>
</organism>
<proteinExistence type="predicted"/>
<accession>A0ABY4RLI8</accession>
<evidence type="ECO:0008006" key="3">
    <source>
        <dbReference type="Google" id="ProtNLM"/>
    </source>
</evidence>